<dbReference type="InterPro" id="IPR036409">
    <property type="entry name" value="Aldolase_II/adducin_N_sf"/>
</dbReference>
<evidence type="ECO:0000313" key="3">
    <source>
        <dbReference type="Proteomes" id="UP001337655"/>
    </source>
</evidence>
<evidence type="ECO:0000313" key="2">
    <source>
        <dbReference type="EMBL" id="KAK5163152.1"/>
    </source>
</evidence>
<dbReference type="InterPro" id="IPR001303">
    <property type="entry name" value="Aldolase_II/adducin_N"/>
</dbReference>
<comment type="caution">
    <text evidence="2">The sequence shown here is derived from an EMBL/GenBank/DDBJ whole genome shotgun (WGS) entry which is preliminary data.</text>
</comment>
<dbReference type="PANTHER" id="PTHR10672:SF25">
    <property type="entry name" value="MEIOTICALLY UP-REGULATED GENE 14 PROTEIN"/>
    <property type="match status" value="1"/>
</dbReference>
<dbReference type="Pfam" id="PF00596">
    <property type="entry name" value="Aldolase_II"/>
    <property type="match status" value="1"/>
</dbReference>
<reference evidence="2 3" key="1">
    <citation type="submission" date="2023-08" db="EMBL/GenBank/DDBJ databases">
        <title>Black Yeasts Isolated from many extreme environments.</title>
        <authorList>
            <person name="Coleine C."/>
            <person name="Stajich J.E."/>
            <person name="Selbmann L."/>
        </authorList>
    </citation>
    <scope>NUCLEOTIDE SEQUENCE [LARGE SCALE GENOMIC DNA]</scope>
    <source>
        <strain evidence="2 3">CCFEE 5935</strain>
    </source>
</reference>
<dbReference type="Proteomes" id="UP001337655">
    <property type="component" value="Unassembled WGS sequence"/>
</dbReference>
<proteinExistence type="predicted"/>
<dbReference type="GeneID" id="89932260"/>
<dbReference type="Gene3D" id="3.40.225.10">
    <property type="entry name" value="Class II aldolase/adducin N-terminal domain"/>
    <property type="match status" value="1"/>
</dbReference>
<dbReference type="GO" id="GO:0051015">
    <property type="term" value="F:actin filament binding"/>
    <property type="evidence" value="ECO:0007669"/>
    <property type="project" value="TreeGrafter"/>
</dbReference>
<dbReference type="InterPro" id="IPR051017">
    <property type="entry name" value="Aldolase-II_Adducin_sf"/>
</dbReference>
<organism evidence="2 3">
    <name type="scientific">Saxophila tyrrhenica</name>
    <dbReference type="NCBI Taxonomy" id="1690608"/>
    <lineage>
        <taxon>Eukaryota</taxon>
        <taxon>Fungi</taxon>
        <taxon>Dikarya</taxon>
        <taxon>Ascomycota</taxon>
        <taxon>Pezizomycotina</taxon>
        <taxon>Dothideomycetes</taxon>
        <taxon>Dothideomycetidae</taxon>
        <taxon>Mycosphaerellales</taxon>
        <taxon>Extremaceae</taxon>
        <taxon>Saxophila</taxon>
    </lineage>
</organism>
<sequence>MSTSTITTTAAPAAPLQLSTAPKPAVNNALNWDVSDGTAPSSLHVVPKFEDKYEERKWAKQHMAAAFRTFARLGWADGASGHISLRDPVHPELFWINPYAKHFALMKASDLVLINHEGTPMEPTKHKVNAAGFIIHSSIHRARPDLNAICHMHSPFGRAWSCFGRGLEMLNQGTYSPPQLPPVADQQ</sequence>
<accession>A0AAV9NUC1</accession>
<dbReference type="RefSeq" id="XP_064653700.1">
    <property type="nucleotide sequence ID" value="XM_064808152.1"/>
</dbReference>
<evidence type="ECO:0000259" key="1">
    <source>
        <dbReference type="SMART" id="SM01007"/>
    </source>
</evidence>
<keyword evidence="3" id="KW-1185">Reference proteome</keyword>
<gene>
    <name evidence="2" type="ORF">LTR77_010936</name>
</gene>
<dbReference type="AlphaFoldDB" id="A0AAV9NUC1"/>
<dbReference type="SUPFAM" id="SSF53639">
    <property type="entry name" value="AraD/HMP-PK domain-like"/>
    <property type="match status" value="1"/>
</dbReference>
<dbReference type="PANTHER" id="PTHR10672">
    <property type="entry name" value="ADDUCIN"/>
    <property type="match status" value="1"/>
</dbReference>
<feature type="domain" description="Class II aldolase/adducin N-terminal" evidence="1">
    <location>
        <begin position="61"/>
        <end position="186"/>
    </location>
</feature>
<protein>
    <recommendedName>
        <fullName evidence="1">Class II aldolase/adducin N-terminal domain-containing protein</fullName>
    </recommendedName>
</protein>
<dbReference type="GO" id="GO:0005856">
    <property type="term" value="C:cytoskeleton"/>
    <property type="evidence" value="ECO:0007669"/>
    <property type="project" value="TreeGrafter"/>
</dbReference>
<dbReference type="EMBL" id="JAVRRT010000028">
    <property type="protein sequence ID" value="KAK5163152.1"/>
    <property type="molecule type" value="Genomic_DNA"/>
</dbReference>
<name>A0AAV9NUC1_9PEZI</name>
<dbReference type="SMART" id="SM01007">
    <property type="entry name" value="Aldolase_II"/>
    <property type="match status" value="1"/>
</dbReference>